<dbReference type="Proteomes" id="UP000011717">
    <property type="component" value="Unassembled WGS sequence"/>
</dbReference>
<keyword evidence="3" id="KW-1185">Reference proteome</keyword>
<feature type="region of interest" description="Disordered" evidence="1">
    <location>
        <begin position="49"/>
        <end position="100"/>
    </location>
</feature>
<evidence type="ECO:0000313" key="2">
    <source>
        <dbReference type="EMBL" id="EMD83621.1"/>
    </source>
</evidence>
<organism evidence="2 3">
    <name type="scientific">Pacificimonas flava</name>
    <dbReference type="NCBI Taxonomy" id="1234595"/>
    <lineage>
        <taxon>Bacteria</taxon>
        <taxon>Pseudomonadati</taxon>
        <taxon>Pseudomonadota</taxon>
        <taxon>Alphaproteobacteria</taxon>
        <taxon>Sphingomonadales</taxon>
        <taxon>Sphingosinicellaceae</taxon>
        <taxon>Pacificimonas</taxon>
    </lineage>
</organism>
<protein>
    <recommendedName>
        <fullName evidence="4">Cytoplasmic protein</fullName>
    </recommendedName>
</protein>
<name>M2TPC1_9SPHN</name>
<dbReference type="OrthoDB" id="9789843at2"/>
<evidence type="ECO:0000256" key="1">
    <source>
        <dbReference type="SAM" id="MobiDB-lite"/>
    </source>
</evidence>
<comment type="caution">
    <text evidence="2">The sequence shown here is derived from an EMBL/GenBank/DDBJ whole genome shotgun (WGS) entry which is preliminary data.</text>
</comment>
<feature type="region of interest" description="Disordered" evidence="1">
    <location>
        <begin position="196"/>
        <end position="243"/>
    </location>
</feature>
<reference evidence="2 3" key="1">
    <citation type="journal article" date="2013" name="Genome Announc.">
        <title>Draft Genome Sequence of Strain JLT2015T, Belonging to the Family Sphingomonadaceae of the Alphaproteobacteria.</title>
        <authorList>
            <person name="Tang K."/>
            <person name="Liu K."/>
            <person name="Li S."/>
            <person name="Jiao N."/>
        </authorList>
    </citation>
    <scope>NUCLEOTIDE SEQUENCE [LARGE SCALE GENOMIC DNA]</scope>
    <source>
        <strain evidence="2 3">JLT2015</strain>
    </source>
</reference>
<feature type="compositionally biased region" description="Basic and acidic residues" evidence="1">
    <location>
        <begin position="60"/>
        <end position="71"/>
    </location>
</feature>
<dbReference type="AlphaFoldDB" id="M2TPC1"/>
<gene>
    <name evidence="2" type="ORF">C725_0593</name>
</gene>
<proteinExistence type="predicted"/>
<dbReference type="RefSeq" id="WP_008600055.1">
    <property type="nucleotide sequence ID" value="NZ_AMRV01000002.1"/>
</dbReference>
<dbReference type="EMBL" id="AMRV01000002">
    <property type="protein sequence ID" value="EMD83621.1"/>
    <property type="molecule type" value="Genomic_DNA"/>
</dbReference>
<evidence type="ECO:0008006" key="4">
    <source>
        <dbReference type="Google" id="ProtNLM"/>
    </source>
</evidence>
<dbReference type="InterPro" id="IPR010421">
    <property type="entry name" value="TrcR"/>
</dbReference>
<evidence type="ECO:0000313" key="3">
    <source>
        <dbReference type="Proteomes" id="UP000011717"/>
    </source>
</evidence>
<feature type="compositionally biased region" description="Basic and acidic residues" evidence="1">
    <location>
        <begin position="196"/>
        <end position="206"/>
    </location>
</feature>
<dbReference type="Pfam" id="PF06242">
    <property type="entry name" value="TrcR"/>
    <property type="match status" value="1"/>
</dbReference>
<dbReference type="PATRIC" id="fig|1234595.3.peg.592"/>
<sequence length="243" mass="26657">MADGHPLMPNATAEWLVENTTLTFEQIADFCGLHVLEIQSIADETAQHRHIPRNPIEAGELSREELEKAQADENYTPKLSKGPDQKRRTKGPRYTPVSKRQDKPEGIAWLVQNHPDIPDSKIAKLIGTTKNTIQAIRTKSHWNMDNIVPKDPVALGLCSQRDLDVLVEAAAKKAGVEISDPKFESDRAAMLEELRRERQEAADAADRAAQAEALGVDPDMLTGEGASDGVPAAQDQVDPFAKG</sequence>
<accession>M2TPC1</accession>